<dbReference type="PRINTS" id="PR00420">
    <property type="entry name" value="RNGMNOXGNASE"/>
</dbReference>
<keyword evidence="7" id="KW-1185">Reference proteome</keyword>
<dbReference type="Pfam" id="PF01494">
    <property type="entry name" value="FAD_binding_3"/>
    <property type="match status" value="1"/>
</dbReference>
<keyword evidence="2" id="KW-0274">FAD</keyword>
<dbReference type="OrthoDB" id="655030at2759"/>
<evidence type="ECO:0000256" key="1">
    <source>
        <dbReference type="ARBA" id="ARBA00022630"/>
    </source>
</evidence>
<evidence type="ECO:0000256" key="4">
    <source>
        <dbReference type="ARBA" id="ARBA00023033"/>
    </source>
</evidence>
<protein>
    <submittedName>
        <fullName evidence="6">Monooxygenase FAD-binding protein</fullName>
    </submittedName>
</protein>
<proteinExistence type="predicted"/>
<evidence type="ECO:0000313" key="7">
    <source>
        <dbReference type="Proteomes" id="UP000256964"/>
    </source>
</evidence>
<dbReference type="EMBL" id="KZ857458">
    <property type="protein sequence ID" value="RDX43909.1"/>
    <property type="molecule type" value="Genomic_DNA"/>
</dbReference>
<dbReference type="PANTHER" id="PTHR46972">
    <property type="entry name" value="MONOOXYGENASE ASQM-RELATED"/>
    <property type="match status" value="1"/>
</dbReference>
<name>A0A371CUF3_9APHY</name>
<feature type="domain" description="FAD-binding" evidence="5">
    <location>
        <begin position="10"/>
        <end position="343"/>
    </location>
</feature>
<keyword evidence="1" id="KW-0285">Flavoprotein</keyword>
<dbReference type="AlphaFoldDB" id="A0A371CUF3"/>
<evidence type="ECO:0000256" key="3">
    <source>
        <dbReference type="ARBA" id="ARBA00023002"/>
    </source>
</evidence>
<evidence type="ECO:0000313" key="6">
    <source>
        <dbReference type="EMBL" id="RDX43909.1"/>
    </source>
</evidence>
<accession>A0A371CUF3</accession>
<organism evidence="6 7">
    <name type="scientific">Lentinus brumalis</name>
    <dbReference type="NCBI Taxonomy" id="2498619"/>
    <lineage>
        <taxon>Eukaryota</taxon>
        <taxon>Fungi</taxon>
        <taxon>Dikarya</taxon>
        <taxon>Basidiomycota</taxon>
        <taxon>Agaricomycotina</taxon>
        <taxon>Agaricomycetes</taxon>
        <taxon>Polyporales</taxon>
        <taxon>Polyporaceae</taxon>
        <taxon>Lentinus</taxon>
    </lineage>
</organism>
<dbReference type="GO" id="GO:0071949">
    <property type="term" value="F:FAD binding"/>
    <property type="evidence" value="ECO:0007669"/>
    <property type="project" value="InterPro"/>
</dbReference>
<dbReference type="Proteomes" id="UP000256964">
    <property type="component" value="Unassembled WGS sequence"/>
</dbReference>
<dbReference type="PANTHER" id="PTHR46972:SF1">
    <property type="entry name" value="FAD DEPENDENT OXIDOREDUCTASE DOMAIN-CONTAINING PROTEIN"/>
    <property type="match status" value="1"/>
</dbReference>
<evidence type="ECO:0000256" key="2">
    <source>
        <dbReference type="ARBA" id="ARBA00022827"/>
    </source>
</evidence>
<dbReference type="GO" id="GO:0004497">
    <property type="term" value="F:monooxygenase activity"/>
    <property type="evidence" value="ECO:0007669"/>
    <property type="project" value="UniProtKB-KW"/>
</dbReference>
<reference evidence="6 7" key="1">
    <citation type="journal article" date="2018" name="Biotechnol. Biofuels">
        <title>Integrative visual omics of the white-rot fungus Polyporus brumalis exposes the biotechnological potential of its oxidative enzymes for delignifying raw plant biomass.</title>
        <authorList>
            <person name="Miyauchi S."/>
            <person name="Rancon A."/>
            <person name="Drula E."/>
            <person name="Hage H."/>
            <person name="Chaduli D."/>
            <person name="Favel A."/>
            <person name="Grisel S."/>
            <person name="Henrissat B."/>
            <person name="Herpoel-Gimbert I."/>
            <person name="Ruiz-Duenas F.J."/>
            <person name="Chevret D."/>
            <person name="Hainaut M."/>
            <person name="Lin J."/>
            <person name="Wang M."/>
            <person name="Pangilinan J."/>
            <person name="Lipzen A."/>
            <person name="Lesage-Meessen L."/>
            <person name="Navarro D."/>
            <person name="Riley R."/>
            <person name="Grigoriev I.V."/>
            <person name="Zhou S."/>
            <person name="Raouche S."/>
            <person name="Rosso M.N."/>
        </authorList>
    </citation>
    <scope>NUCLEOTIDE SEQUENCE [LARGE SCALE GENOMIC DNA]</scope>
    <source>
        <strain evidence="6 7">BRFM 1820</strain>
    </source>
</reference>
<sequence length="401" mass="43194">MTSTSTQPRIAIIGGGPGGLVLLLTLLRRSVPATVYERDTGFDARAHLGGMLDLGWGSGQRALRENGLEDVFKANSRRDAEEAKVCGKDGVPILHRKEEDVPDEKDSRPEIDRSVLRKIMLDAVPAENIKWGHTLASIRALDGGAGQHELTFTNGVVAVADVVVGADGANSRVRPLLSPATPIYHEVTGAEISISPDVAASPGMADVSAAVGSGSCFMGQDNKVLGLQRNGDGRIRAYAWHRNADPYFPADPVEVREALLEIYSDWAPWVRKFIAQCDDAAVYARALYYLPVGHQWEHKTGLTLIGDAAHLMSPFAGAGANLAMLDGLELGLVLAEVVSKGAEVEERETAVAAWEKKMLDKAKEFATYSFKHLNAFVNPGAPATAIEVMKAFMESEIRREA</sequence>
<dbReference type="STRING" id="139420.A0A371CUF3"/>
<keyword evidence="3" id="KW-0560">Oxidoreductase</keyword>
<dbReference type="SUPFAM" id="SSF51905">
    <property type="entry name" value="FAD/NAD(P)-binding domain"/>
    <property type="match status" value="1"/>
</dbReference>
<dbReference type="InterPro" id="IPR036188">
    <property type="entry name" value="FAD/NAD-bd_sf"/>
</dbReference>
<evidence type="ECO:0000259" key="5">
    <source>
        <dbReference type="Pfam" id="PF01494"/>
    </source>
</evidence>
<dbReference type="Gene3D" id="3.50.50.60">
    <property type="entry name" value="FAD/NAD(P)-binding domain"/>
    <property type="match status" value="1"/>
</dbReference>
<dbReference type="InterPro" id="IPR002938">
    <property type="entry name" value="FAD-bd"/>
</dbReference>
<gene>
    <name evidence="6" type="ORF">OH76DRAFT_1560081</name>
</gene>
<keyword evidence="4 6" id="KW-0503">Monooxygenase</keyword>